<dbReference type="Gene3D" id="1.50.10.20">
    <property type="match status" value="1"/>
</dbReference>
<feature type="binding site" evidence="7">
    <location>
        <position position="434"/>
    </location>
    <ligand>
        <name>cyanocob(III)alamin</name>
        <dbReference type="ChEBI" id="CHEBI:17439"/>
    </ligand>
</feature>
<evidence type="ECO:0000259" key="10">
    <source>
        <dbReference type="Pfam" id="PF14478"/>
    </source>
</evidence>
<feature type="disulfide bond" evidence="8">
    <location>
        <begin position="108"/>
        <end position="310"/>
    </location>
</feature>
<evidence type="ECO:0000256" key="3">
    <source>
        <dbReference type="ARBA" id="ARBA00022426"/>
    </source>
</evidence>
<name>A0A8C0X212_CASCN</name>
<dbReference type="GO" id="GO:0005615">
    <property type="term" value="C:extracellular space"/>
    <property type="evidence" value="ECO:0007669"/>
    <property type="project" value="TreeGrafter"/>
</dbReference>
<feature type="binding site" evidence="7">
    <location>
        <position position="242"/>
    </location>
    <ligand>
        <name>cyanocob(III)alamin</name>
        <dbReference type="ChEBI" id="CHEBI:17439"/>
    </ligand>
</feature>
<keyword evidence="3" id="KW-0406">Ion transport</keyword>
<dbReference type="GO" id="GO:0031419">
    <property type="term" value="F:cobalamin binding"/>
    <property type="evidence" value="ECO:0007669"/>
    <property type="project" value="InterPro"/>
</dbReference>
<evidence type="ECO:0000256" key="6">
    <source>
        <dbReference type="ARBA" id="ARBA00023285"/>
    </source>
</evidence>
<feature type="binding site" evidence="7">
    <location>
        <position position="291"/>
    </location>
    <ligand>
        <name>cyanocob(III)alamin</name>
        <dbReference type="ChEBI" id="CHEBI:17439"/>
    </ligand>
</feature>
<evidence type="ECO:0000256" key="5">
    <source>
        <dbReference type="ARBA" id="ARBA00022729"/>
    </source>
</evidence>
<protein>
    <recommendedName>
        <fullName evidence="10">Transcobalamin-like C-terminal domain-containing protein</fullName>
    </recommendedName>
</protein>
<dbReference type="Pfam" id="PF01122">
    <property type="entry name" value="Cobalamin_bind"/>
    <property type="match status" value="1"/>
</dbReference>
<dbReference type="InterPro" id="IPR027954">
    <property type="entry name" value="Transcobalamin-like_C"/>
</dbReference>
<dbReference type="PANTHER" id="PTHR10559:SF13">
    <property type="entry name" value="TRANSCOBALAMIN-1"/>
    <property type="match status" value="1"/>
</dbReference>
<keyword evidence="5 9" id="KW-0732">Signal</keyword>
<feature type="binding site" evidence="7">
    <location>
        <position position="412"/>
    </location>
    <ligand>
        <name>cyanocob(III)alamin</name>
        <dbReference type="ChEBI" id="CHEBI:17439"/>
    </ligand>
</feature>
<evidence type="ECO:0000256" key="1">
    <source>
        <dbReference type="ARBA" id="ARBA00004613"/>
    </source>
</evidence>
<dbReference type="InterPro" id="IPR002157">
    <property type="entry name" value="Cbl-bd_prot"/>
</dbReference>
<feature type="chain" id="PRO_5034041366" description="Transcobalamin-like C-terminal domain-containing protein" evidence="9">
    <location>
        <begin position="24"/>
        <end position="434"/>
    </location>
</feature>
<keyword evidence="4" id="KW-0964">Secreted</keyword>
<accession>A0A8C0X212</accession>
<dbReference type="AlphaFoldDB" id="A0A8C0X212"/>
<keyword evidence="3" id="KW-0813">Transport</keyword>
<organism evidence="11">
    <name type="scientific">Castor canadensis</name>
    <name type="common">American beaver</name>
    <dbReference type="NCBI Taxonomy" id="51338"/>
    <lineage>
        <taxon>Eukaryota</taxon>
        <taxon>Metazoa</taxon>
        <taxon>Chordata</taxon>
        <taxon>Craniata</taxon>
        <taxon>Vertebrata</taxon>
        <taxon>Euteleostomi</taxon>
        <taxon>Mammalia</taxon>
        <taxon>Eutheria</taxon>
        <taxon>Euarchontoglires</taxon>
        <taxon>Glires</taxon>
        <taxon>Rodentia</taxon>
        <taxon>Castorimorpha</taxon>
        <taxon>Castoridae</taxon>
        <taxon>Castor</taxon>
    </lineage>
</organism>
<evidence type="ECO:0000256" key="9">
    <source>
        <dbReference type="SAM" id="SignalP"/>
    </source>
</evidence>
<evidence type="ECO:0000256" key="4">
    <source>
        <dbReference type="ARBA" id="ARBA00022525"/>
    </source>
</evidence>
<gene>
    <name evidence="11" type="primary">LOC109696058</name>
</gene>
<feature type="disulfide bond" evidence="8">
    <location>
        <begin position="26"/>
        <end position="267"/>
    </location>
</feature>
<evidence type="ECO:0000256" key="7">
    <source>
        <dbReference type="PIRSR" id="PIRSR602157-1"/>
    </source>
</evidence>
<keyword evidence="3" id="KW-0171">Cobalt transport</keyword>
<feature type="binding site" evidence="7">
    <location>
        <begin position="386"/>
        <end position="387"/>
    </location>
    <ligand>
        <name>cyanocob(III)alamin</name>
        <dbReference type="ChEBI" id="CHEBI:17439"/>
    </ligand>
</feature>
<keyword evidence="8" id="KW-1015">Disulfide bond</keyword>
<evidence type="ECO:0000256" key="8">
    <source>
        <dbReference type="PIRSR" id="PIRSR602157-2"/>
    </source>
</evidence>
<reference evidence="11" key="1">
    <citation type="submission" date="2023-09" db="UniProtKB">
        <authorList>
            <consortium name="Ensembl"/>
        </authorList>
    </citation>
    <scope>IDENTIFICATION</scope>
</reference>
<comment type="subcellular location">
    <subcellularLocation>
        <location evidence="1">Secreted</location>
    </subcellularLocation>
</comment>
<dbReference type="GO" id="GO:0006824">
    <property type="term" value="P:cobalt ion transport"/>
    <property type="evidence" value="ECO:0007669"/>
    <property type="project" value="UniProtKB-KW"/>
</dbReference>
<sequence length="434" mass="48451">MRPSHQQPFVELLLFSLISSHLCEICEVSERNNFRLDPLLNAMTKSNYIRGTESANVLFSLRLVGILNQTLIQGLSQQVRSYAEVMRSLRINLSSGQLALIIMALGACHTQDENFIGKHHLVDHLENKFQAEIKNMEEHNGSPLTNYYQLSLDVLALCLFNGTYSPTKVAGLFAPENENYYFHGQFSVGTGAMAVLALTCVKRRLGKEQTKADEDLKHTENNIRTLVKKILSKKKENGLIGNTFSTGAAMQALFVSSSYYNESDWNCQQTRDTILKEISLGIFKNPDAAAQILPSLLGKTYLDVNQASPCAHLLGNINISIQEPQPVAPNSSSYISVHYSVKINETYSTEVNVSRGSVFLEVMEEAQKENKTIFGFTVEQSSWGPYVTSVQGLRANNNDKTYWEIMSGGKPLDQGIGSYVVHNGENLEVRWSTY</sequence>
<comment type="similarity">
    <text evidence="2">Belongs to the eukaryotic cobalamin transport proteins family.</text>
</comment>
<feature type="domain" description="Transcobalamin-like C-terminal" evidence="10">
    <location>
        <begin position="356"/>
        <end position="432"/>
    </location>
</feature>
<evidence type="ECO:0000313" key="11">
    <source>
        <dbReference type="Ensembl" id="ENSCCNP00000016732.1"/>
    </source>
</evidence>
<feature type="binding site" evidence="7">
    <location>
        <begin position="145"/>
        <end position="149"/>
    </location>
    <ligand>
        <name>cyanocob(III)alamin</name>
        <dbReference type="ChEBI" id="CHEBI:17439"/>
    </ligand>
</feature>
<proteinExistence type="inferred from homology"/>
<dbReference type="Ensembl" id="ENSCCNT00000021777.1">
    <property type="protein sequence ID" value="ENSCCNP00000016732.1"/>
    <property type="gene ID" value="ENSCCNG00000016984.1"/>
</dbReference>
<dbReference type="Gene3D" id="2.170.130.30">
    <property type="match status" value="1"/>
</dbReference>
<keyword evidence="6 7" id="KW-0170">Cobalt</keyword>
<dbReference type="InterPro" id="IPR051588">
    <property type="entry name" value="Cobalamin_Transport"/>
</dbReference>
<dbReference type="GO" id="GO:0015889">
    <property type="term" value="P:cobalamin transport"/>
    <property type="evidence" value="ECO:0007669"/>
    <property type="project" value="InterPro"/>
</dbReference>
<dbReference type="Pfam" id="PF14478">
    <property type="entry name" value="DUF4430"/>
    <property type="match status" value="1"/>
</dbReference>
<evidence type="ECO:0000256" key="2">
    <source>
        <dbReference type="ARBA" id="ARBA00006449"/>
    </source>
</evidence>
<dbReference type="PANTHER" id="PTHR10559">
    <property type="entry name" value="TRANSCOBALAMIN-1/GASTRIC INTRINSIC FACTOR"/>
    <property type="match status" value="1"/>
</dbReference>
<feature type="disulfide bond" evidence="8">
    <location>
        <begin position="158"/>
        <end position="200"/>
    </location>
</feature>
<feature type="signal peptide" evidence="9">
    <location>
        <begin position="1"/>
        <end position="23"/>
    </location>
</feature>